<comment type="caution">
    <text evidence="1">The sequence shown here is derived from an EMBL/GenBank/DDBJ whole genome shotgun (WGS) entry which is preliminary data.</text>
</comment>
<protein>
    <submittedName>
        <fullName evidence="1">Uncharacterized protein</fullName>
    </submittedName>
</protein>
<name>A0A7J9KGL1_9ROSI</name>
<evidence type="ECO:0000313" key="2">
    <source>
        <dbReference type="Proteomes" id="UP000593575"/>
    </source>
</evidence>
<dbReference type="AlphaFoldDB" id="A0A7J9KGL1"/>
<gene>
    <name evidence="1" type="ORF">Goarm_022197</name>
</gene>
<dbReference type="Proteomes" id="UP000593575">
    <property type="component" value="Unassembled WGS sequence"/>
</dbReference>
<reference evidence="1 2" key="1">
    <citation type="journal article" date="2019" name="Genome Biol. Evol.">
        <title>Insights into the evolution of the New World diploid cottons (Gossypium, subgenus Houzingenia) based on genome sequencing.</title>
        <authorList>
            <person name="Grover C.E."/>
            <person name="Arick M.A. 2nd"/>
            <person name="Thrash A."/>
            <person name="Conover J.L."/>
            <person name="Sanders W.S."/>
            <person name="Peterson D.G."/>
            <person name="Frelichowski J.E."/>
            <person name="Scheffler J.A."/>
            <person name="Scheffler B.E."/>
            <person name="Wendel J.F."/>
        </authorList>
    </citation>
    <scope>NUCLEOTIDE SEQUENCE [LARGE SCALE GENOMIC DNA]</scope>
    <source>
        <strain evidence="1">6</strain>
        <tissue evidence="1">Leaf</tissue>
    </source>
</reference>
<keyword evidence="2" id="KW-1185">Reference proteome</keyword>
<feature type="non-terminal residue" evidence="1">
    <location>
        <position position="1"/>
    </location>
</feature>
<evidence type="ECO:0000313" key="1">
    <source>
        <dbReference type="EMBL" id="MBA0845627.1"/>
    </source>
</evidence>
<sequence length="84" mass="9491">CGKKKKESNKESESLALLLSFFPNHHYIGFQLLQLLTYGETGVQNEELEASTMERINFENMHMSNLTASASTAPNGMFLFLLTF</sequence>
<proteinExistence type="predicted"/>
<dbReference type="EMBL" id="JABFAE010417289">
    <property type="protein sequence ID" value="MBA0845627.1"/>
    <property type="molecule type" value="Genomic_DNA"/>
</dbReference>
<accession>A0A7J9KGL1</accession>
<organism evidence="1 2">
    <name type="scientific">Gossypium armourianum</name>
    <dbReference type="NCBI Taxonomy" id="34283"/>
    <lineage>
        <taxon>Eukaryota</taxon>
        <taxon>Viridiplantae</taxon>
        <taxon>Streptophyta</taxon>
        <taxon>Embryophyta</taxon>
        <taxon>Tracheophyta</taxon>
        <taxon>Spermatophyta</taxon>
        <taxon>Magnoliopsida</taxon>
        <taxon>eudicotyledons</taxon>
        <taxon>Gunneridae</taxon>
        <taxon>Pentapetalae</taxon>
        <taxon>rosids</taxon>
        <taxon>malvids</taxon>
        <taxon>Malvales</taxon>
        <taxon>Malvaceae</taxon>
        <taxon>Malvoideae</taxon>
        <taxon>Gossypium</taxon>
    </lineage>
</organism>